<organism evidence="1 2">
    <name type="scientific">Mycena indigotica</name>
    <dbReference type="NCBI Taxonomy" id="2126181"/>
    <lineage>
        <taxon>Eukaryota</taxon>
        <taxon>Fungi</taxon>
        <taxon>Dikarya</taxon>
        <taxon>Basidiomycota</taxon>
        <taxon>Agaricomycotina</taxon>
        <taxon>Agaricomycetes</taxon>
        <taxon>Agaricomycetidae</taxon>
        <taxon>Agaricales</taxon>
        <taxon>Marasmiineae</taxon>
        <taxon>Mycenaceae</taxon>
        <taxon>Mycena</taxon>
    </lineage>
</organism>
<dbReference type="GeneID" id="59348352"/>
<protein>
    <submittedName>
        <fullName evidence="1">Uncharacterized protein</fullName>
    </submittedName>
</protein>
<accession>A0A8H6W2E9</accession>
<dbReference type="AlphaFoldDB" id="A0A8H6W2E9"/>
<dbReference type="RefSeq" id="XP_037217248.1">
    <property type="nucleotide sequence ID" value="XM_037365836.1"/>
</dbReference>
<reference evidence="1" key="1">
    <citation type="submission" date="2020-05" db="EMBL/GenBank/DDBJ databases">
        <title>Mycena genomes resolve the evolution of fungal bioluminescence.</title>
        <authorList>
            <person name="Tsai I.J."/>
        </authorList>
    </citation>
    <scope>NUCLEOTIDE SEQUENCE</scope>
    <source>
        <strain evidence="1">171206Taipei</strain>
    </source>
</reference>
<gene>
    <name evidence="1" type="ORF">MIND_00920700</name>
</gene>
<evidence type="ECO:0000313" key="2">
    <source>
        <dbReference type="Proteomes" id="UP000636479"/>
    </source>
</evidence>
<dbReference type="OrthoDB" id="391988at2759"/>
<comment type="caution">
    <text evidence="1">The sequence shown here is derived from an EMBL/GenBank/DDBJ whole genome shotgun (WGS) entry which is preliminary data.</text>
</comment>
<keyword evidence="2" id="KW-1185">Reference proteome</keyword>
<proteinExistence type="predicted"/>
<sequence>MRNPRLVFHELSYILPGGLNEARPVEVINLKTVEIVQRLLQENINGQSLMNQIHVIWFCVRIPSGNAPVLTGPDHELLASHHVPRILIFPRYDLTVAQFDEELSLPDNISDETAERLTVQRAEAHFQDVCRSQVANLDMISAHTRTGGLKGAVLDAESDRTIRGLLETTCLLGNEYIERKLWEVERTRLDSPRKTITEALKIVMNVYYPGAFSNIPWHTQGNMLDQLHRTLTRIWKMDDPRMRRDAPPFVSQVHELSTAYNVHHPGIRQIFIG</sequence>
<dbReference type="EMBL" id="JACAZF010000008">
    <property type="protein sequence ID" value="KAF7296889.1"/>
    <property type="molecule type" value="Genomic_DNA"/>
</dbReference>
<evidence type="ECO:0000313" key="1">
    <source>
        <dbReference type="EMBL" id="KAF7296889.1"/>
    </source>
</evidence>
<dbReference type="Proteomes" id="UP000636479">
    <property type="component" value="Unassembled WGS sequence"/>
</dbReference>
<name>A0A8H6W2E9_9AGAR</name>